<gene>
    <name evidence="2" type="ORF">UFOPK4150_02395</name>
</gene>
<proteinExistence type="predicted"/>
<sequence>MTSNPRWTTMLALLMGVSLSASGCAAERGASPASSSAVTPSAGSSVSLSPSAGAGQTEISNFGSPSLRISPIVL</sequence>
<reference evidence="2" key="1">
    <citation type="submission" date="2020-05" db="EMBL/GenBank/DDBJ databases">
        <authorList>
            <person name="Chiriac C."/>
            <person name="Salcher M."/>
            <person name="Ghai R."/>
            <person name="Kavagutti S V."/>
        </authorList>
    </citation>
    <scope>NUCLEOTIDE SEQUENCE</scope>
</reference>
<evidence type="ECO:0000256" key="1">
    <source>
        <dbReference type="SAM" id="MobiDB-lite"/>
    </source>
</evidence>
<accession>A0A6J7SKP5</accession>
<evidence type="ECO:0000313" key="2">
    <source>
        <dbReference type="EMBL" id="CAB5040830.1"/>
    </source>
</evidence>
<feature type="compositionally biased region" description="Low complexity" evidence="1">
    <location>
        <begin position="29"/>
        <end position="55"/>
    </location>
</feature>
<name>A0A6J7SKP5_9ZZZZ</name>
<dbReference type="AlphaFoldDB" id="A0A6J7SKP5"/>
<protein>
    <submittedName>
        <fullName evidence="2">Unannotated protein</fullName>
    </submittedName>
</protein>
<organism evidence="2">
    <name type="scientific">freshwater metagenome</name>
    <dbReference type="NCBI Taxonomy" id="449393"/>
    <lineage>
        <taxon>unclassified sequences</taxon>
        <taxon>metagenomes</taxon>
        <taxon>ecological metagenomes</taxon>
    </lineage>
</organism>
<dbReference type="EMBL" id="CAFBPU010000086">
    <property type="protein sequence ID" value="CAB5040830.1"/>
    <property type="molecule type" value="Genomic_DNA"/>
</dbReference>
<dbReference type="PROSITE" id="PS51257">
    <property type="entry name" value="PROKAR_LIPOPROTEIN"/>
    <property type="match status" value="1"/>
</dbReference>
<feature type="region of interest" description="Disordered" evidence="1">
    <location>
        <begin position="27"/>
        <end position="74"/>
    </location>
</feature>